<keyword evidence="1" id="KW-0436">Ligase</keyword>
<proteinExistence type="predicted"/>
<gene>
    <name evidence="1" type="ORF">AWB79_02657</name>
</gene>
<evidence type="ECO:0000313" key="1">
    <source>
        <dbReference type="EMBL" id="SAK59847.1"/>
    </source>
</evidence>
<reference evidence="1" key="1">
    <citation type="submission" date="2016-01" db="EMBL/GenBank/DDBJ databases">
        <authorList>
            <person name="Peeters C."/>
        </authorList>
    </citation>
    <scope>NUCLEOTIDE SEQUENCE</scope>
    <source>
        <strain evidence="1">LMG 29322</strain>
    </source>
</reference>
<evidence type="ECO:0000313" key="2">
    <source>
        <dbReference type="Proteomes" id="UP000054851"/>
    </source>
</evidence>
<protein>
    <submittedName>
        <fullName evidence="1">Long-chain-fatty-acid--CoA ligase</fullName>
    </submittedName>
</protein>
<keyword evidence="2" id="KW-1185">Reference proteome</keyword>
<dbReference type="Gene3D" id="3.30.300.30">
    <property type="match status" value="1"/>
</dbReference>
<name>A0A158AS41_9BURK</name>
<dbReference type="GO" id="GO:0016874">
    <property type="term" value="F:ligase activity"/>
    <property type="evidence" value="ECO:0007669"/>
    <property type="project" value="UniProtKB-KW"/>
</dbReference>
<dbReference type="AlphaFoldDB" id="A0A158AS41"/>
<comment type="caution">
    <text evidence="1">The sequence shown here is derived from an EMBL/GenBank/DDBJ whole genome shotgun (WGS) entry which is preliminary data.</text>
</comment>
<dbReference type="EMBL" id="FCOA02000007">
    <property type="protein sequence ID" value="SAK59847.1"/>
    <property type="molecule type" value="Genomic_DNA"/>
</dbReference>
<organism evidence="1 2">
    <name type="scientific">Caballeronia hypogeia</name>
    <dbReference type="NCBI Taxonomy" id="1777140"/>
    <lineage>
        <taxon>Bacteria</taxon>
        <taxon>Pseudomonadati</taxon>
        <taxon>Pseudomonadota</taxon>
        <taxon>Betaproteobacteria</taxon>
        <taxon>Burkholderiales</taxon>
        <taxon>Burkholderiaceae</taxon>
        <taxon>Caballeronia</taxon>
    </lineage>
</organism>
<dbReference type="SUPFAM" id="SSF56801">
    <property type="entry name" value="Acetyl-CoA synthetase-like"/>
    <property type="match status" value="1"/>
</dbReference>
<sequence>MQIADAAKMFRVIKDVLIQPNGHDSVSDGWRTGVLKRESADKQNIGFHFAPPRCEAAYLSSVIVSDSAGSVRPTSRTSRASIPTASAVCIAARHHEPPQQLVARRPGSAFTVDELLVFFHGQAAKGCKPDAVAFVESVPLGATGKVSKHRLRERYADYDHSA</sequence>
<dbReference type="STRING" id="1777140.AWB79_02657"/>
<dbReference type="Proteomes" id="UP000054851">
    <property type="component" value="Unassembled WGS sequence"/>
</dbReference>
<dbReference type="InterPro" id="IPR045851">
    <property type="entry name" value="AMP-bd_C_sf"/>
</dbReference>
<accession>A0A158AS41</accession>